<dbReference type="Proteomes" id="UP001519295">
    <property type="component" value="Unassembled WGS sequence"/>
</dbReference>
<comment type="caution">
    <text evidence="7">The sequence shown here is derived from an EMBL/GenBank/DDBJ whole genome shotgun (WGS) entry which is preliminary data.</text>
</comment>
<gene>
    <name evidence="7" type="ORF">JOF36_003369</name>
</gene>
<dbReference type="InterPro" id="IPR051907">
    <property type="entry name" value="DoxX-like_oxidoreductase"/>
</dbReference>
<organism evidence="7 8">
    <name type="scientific">Pseudonocardia parietis</name>
    <dbReference type="NCBI Taxonomy" id="570936"/>
    <lineage>
        <taxon>Bacteria</taxon>
        <taxon>Bacillati</taxon>
        <taxon>Actinomycetota</taxon>
        <taxon>Actinomycetes</taxon>
        <taxon>Pseudonocardiales</taxon>
        <taxon>Pseudonocardiaceae</taxon>
        <taxon>Pseudonocardia</taxon>
    </lineage>
</organism>
<sequence>MARRPRRTGTGGEVARLLLRGALGTTMIAHGIKHARTLDGTAGWFSSIGFRRPALQARASAAVETTAGALLLAGAATPLAAAATVGTLTVAARSVHARNGFFITAEGWEYVANLGTAAVALAALGPGRLSVDHRLGLHRHLSPGRAAALTTVLGLASGAGQLALYWRDPATAADRGR</sequence>
<protein>
    <submittedName>
        <fullName evidence="7">Oxidoreductase</fullName>
    </submittedName>
</protein>
<dbReference type="Pfam" id="PF07681">
    <property type="entry name" value="DoxX"/>
    <property type="match status" value="1"/>
</dbReference>
<evidence type="ECO:0000313" key="7">
    <source>
        <dbReference type="EMBL" id="MBP2367673.1"/>
    </source>
</evidence>
<evidence type="ECO:0000256" key="2">
    <source>
        <dbReference type="ARBA" id="ARBA00006679"/>
    </source>
</evidence>
<evidence type="ECO:0000256" key="3">
    <source>
        <dbReference type="ARBA" id="ARBA00022475"/>
    </source>
</evidence>
<dbReference type="InterPro" id="IPR032808">
    <property type="entry name" value="DoxX"/>
</dbReference>
<evidence type="ECO:0000256" key="4">
    <source>
        <dbReference type="ARBA" id="ARBA00022692"/>
    </source>
</evidence>
<proteinExistence type="inferred from homology"/>
<comment type="subcellular location">
    <subcellularLocation>
        <location evidence="1">Cell membrane</location>
        <topology evidence="1">Multi-pass membrane protein</topology>
    </subcellularLocation>
</comment>
<accession>A0ABS4VVC3</accession>
<dbReference type="PANTHER" id="PTHR33452">
    <property type="entry name" value="OXIDOREDUCTASE CATD-RELATED"/>
    <property type="match status" value="1"/>
</dbReference>
<evidence type="ECO:0000256" key="6">
    <source>
        <dbReference type="ARBA" id="ARBA00023136"/>
    </source>
</evidence>
<keyword evidence="6" id="KW-0472">Membrane</keyword>
<reference evidence="7 8" key="1">
    <citation type="submission" date="2021-03" db="EMBL/GenBank/DDBJ databases">
        <title>Sequencing the genomes of 1000 actinobacteria strains.</title>
        <authorList>
            <person name="Klenk H.-P."/>
        </authorList>
    </citation>
    <scope>NUCLEOTIDE SEQUENCE [LARGE SCALE GENOMIC DNA]</scope>
    <source>
        <strain evidence="7 8">DSM 45256</strain>
    </source>
</reference>
<name>A0ABS4VVC3_9PSEU</name>
<keyword evidence="3" id="KW-1003">Cell membrane</keyword>
<keyword evidence="5" id="KW-1133">Transmembrane helix</keyword>
<dbReference type="RefSeq" id="WP_307862424.1">
    <property type="nucleotide sequence ID" value="NZ_JAGINU010000001.1"/>
</dbReference>
<keyword evidence="4" id="KW-0812">Transmembrane</keyword>
<evidence type="ECO:0000256" key="5">
    <source>
        <dbReference type="ARBA" id="ARBA00022989"/>
    </source>
</evidence>
<evidence type="ECO:0000313" key="8">
    <source>
        <dbReference type="Proteomes" id="UP001519295"/>
    </source>
</evidence>
<dbReference type="PANTHER" id="PTHR33452:SF1">
    <property type="entry name" value="INNER MEMBRANE PROTEIN YPHA-RELATED"/>
    <property type="match status" value="1"/>
</dbReference>
<dbReference type="EMBL" id="JAGINU010000001">
    <property type="protein sequence ID" value="MBP2367673.1"/>
    <property type="molecule type" value="Genomic_DNA"/>
</dbReference>
<keyword evidence="8" id="KW-1185">Reference proteome</keyword>
<comment type="similarity">
    <text evidence="2">Belongs to the DoxX family.</text>
</comment>
<evidence type="ECO:0000256" key="1">
    <source>
        <dbReference type="ARBA" id="ARBA00004651"/>
    </source>
</evidence>